<dbReference type="InterPro" id="IPR011990">
    <property type="entry name" value="TPR-like_helical_dom_sf"/>
</dbReference>
<dbReference type="eggNOG" id="KOG4234">
    <property type="taxonomic scope" value="Eukaryota"/>
</dbReference>
<dbReference type="EMBL" id="KB932203">
    <property type="protein sequence ID" value="KCV71550.1"/>
    <property type="molecule type" value="Genomic_DNA"/>
</dbReference>
<dbReference type="RefSeq" id="XP_009494673.1">
    <property type="nucleotide sequence ID" value="XM_009496398.1"/>
</dbReference>
<dbReference type="InterPro" id="IPR052769">
    <property type="entry name" value="TPR_domain_protein"/>
</dbReference>
<feature type="compositionally biased region" description="Low complexity" evidence="1">
    <location>
        <begin position="148"/>
        <end position="166"/>
    </location>
</feature>
<protein>
    <submittedName>
        <fullName evidence="2">Uncharacterized protein</fullName>
    </submittedName>
</protein>
<evidence type="ECO:0000256" key="1">
    <source>
        <dbReference type="SAM" id="MobiDB-lite"/>
    </source>
</evidence>
<evidence type="ECO:0000313" key="2">
    <source>
        <dbReference type="EMBL" id="KCV71550.1"/>
    </source>
</evidence>
<feature type="compositionally biased region" description="Basic and acidic residues" evidence="1">
    <location>
        <begin position="168"/>
        <end position="177"/>
    </location>
</feature>
<dbReference type="OrthoDB" id="1872379at2759"/>
<evidence type="ECO:0000313" key="3">
    <source>
        <dbReference type="Proteomes" id="UP000030693"/>
    </source>
</evidence>
<dbReference type="Gene3D" id="1.25.40.10">
    <property type="entry name" value="Tetratricopeptide repeat domain"/>
    <property type="match status" value="1"/>
</dbReference>
<feature type="region of interest" description="Disordered" evidence="1">
    <location>
        <begin position="1"/>
        <end position="37"/>
    </location>
</feature>
<organism evidence="2">
    <name type="scientific">Fonticula alba</name>
    <name type="common">Slime mold</name>
    <dbReference type="NCBI Taxonomy" id="691883"/>
    <lineage>
        <taxon>Eukaryota</taxon>
        <taxon>Rotosphaerida</taxon>
        <taxon>Fonticulaceae</taxon>
        <taxon>Fonticula</taxon>
    </lineage>
</organism>
<dbReference type="PANTHER" id="PTHR46014">
    <property type="entry name" value="TETRATRICOPEPTIDE REPEAT PROTEIN 1"/>
    <property type="match status" value="1"/>
</dbReference>
<feature type="compositionally biased region" description="Low complexity" evidence="1">
    <location>
        <begin position="13"/>
        <end position="32"/>
    </location>
</feature>
<keyword evidence="3" id="KW-1185">Reference proteome</keyword>
<dbReference type="STRING" id="691883.A0A058ZAV2"/>
<dbReference type="AlphaFoldDB" id="A0A058ZAV2"/>
<dbReference type="Proteomes" id="UP000030693">
    <property type="component" value="Unassembled WGS sequence"/>
</dbReference>
<dbReference type="SUPFAM" id="SSF48452">
    <property type="entry name" value="TPR-like"/>
    <property type="match status" value="1"/>
</dbReference>
<sequence>MAVIEELPDEPQSPEVASPPEAAPTPEAAGGADVQALGEQLAAADLTPADEADFFHDSLESADPSALKDIGNRYFAQQRFADAIDCYLQALDILGPVPQPAPKEEPPGAGTGGGSGDLEAATDLPDSERPLVAEPGSDAEQPKPPAQDPAASEPSSSDPSSEAPAEAADEHESLPSEPAEIRALRISLLNNLSICEAKLENLEAAIHYCSMVLDLDRDNGKARLRRASYREKSSDLLDLSGALEDYDEYLRLFPADRGVKRTRDQLEPRVKAEQERLQAEMLSKLRGLGDSILGRFGMSIDQFKFEKDENTGSYSLKFEQGRS</sequence>
<name>A0A058ZAV2_FONAL</name>
<accession>A0A058ZAV2</accession>
<reference evidence="2" key="1">
    <citation type="submission" date="2013-04" db="EMBL/GenBank/DDBJ databases">
        <title>The Genome Sequence of Fonticula alba ATCC 38817.</title>
        <authorList>
            <consortium name="The Broad Institute Genomics Platform"/>
            <person name="Russ C."/>
            <person name="Cuomo C."/>
            <person name="Burger G."/>
            <person name="Gray M.W."/>
            <person name="Holland P.W.H."/>
            <person name="King N."/>
            <person name="Lang F.B.F."/>
            <person name="Roger A.J."/>
            <person name="Ruiz-Trillo I."/>
            <person name="Brown M."/>
            <person name="Walker B."/>
            <person name="Young S."/>
            <person name="Zeng Q."/>
            <person name="Gargeya S."/>
            <person name="Fitzgerald M."/>
            <person name="Haas B."/>
            <person name="Abouelleil A."/>
            <person name="Allen A.W."/>
            <person name="Alvarado L."/>
            <person name="Arachchi H.M."/>
            <person name="Berlin A.M."/>
            <person name="Chapman S.B."/>
            <person name="Gainer-Dewar J."/>
            <person name="Goldberg J."/>
            <person name="Griggs A."/>
            <person name="Gujja S."/>
            <person name="Hansen M."/>
            <person name="Howarth C."/>
            <person name="Imamovic A."/>
            <person name="Ireland A."/>
            <person name="Larimer J."/>
            <person name="McCowan C."/>
            <person name="Murphy C."/>
            <person name="Pearson M."/>
            <person name="Poon T.W."/>
            <person name="Priest M."/>
            <person name="Roberts A."/>
            <person name="Saif S."/>
            <person name="Shea T."/>
            <person name="Sisk P."/>
            <person name="Sykes S."/>
            <person name="Wortman J."/>
            <person name="Nusbaum C."/>
            <person name="Birren B."/>
        </authorList>
    </citation>
    <scope>NUCLEOTIDE SEQUENCE [LARGE SCALE GENOMIC DNA]</scope>
    <source>
        <strain evidence="2">ATCC 38817</strain>
    </source>
</reference>
<dbReference type="GeneID" id="20527215"/>
<dbReference type="OMA" id="EGNDHFR"/>
<gene>
    <name evidence="2" type="ORF">H696_02490</name>
</gene>
<dbReference type="PANTHER" id="PTHR46014:SF1">
    <property type="entry name" value="TETRATRICOPEPTIDE REPEAT PROTEIN 1"/>
    <property type="match status" value="1"/>
</dbReference>
<proteinExistence type="predicted"/>
<feature type="region of interest" description="Disordered" evidence="1">
    <location>
        <begin position="97"/>
        <end position="177"/>
    </location>
</feature>
<dbReference type="InterPro" id="IPR019734">
    <property type="entry name" value="TPR_rpt"/>
</dbReference>
<dbReference type="SMART" id="SM00028">
    <property type="entry name" value="TPR"/>
    <property type="match status" value="2"/>
</dbReference>